<proteinExistence type="predicted"/>
<organism evidence="2 3">
    <name type="scientific">Burkholderia thailandensis</name>
    <dbReference type="NCBI Taxonomy" id="57975"/>
    <lineage>
        <taxon>Bacteria</taxon>
        <taxon>Pseudomonadati</taxon>
        <taxon>Pseudomonadota</taxon>
        <taxon>Betaproteobacteria</taxon>
        <taxon>Burkholderiales</taxon>
        <taxon>Burkholderiaceae</taxon>
        <taxon>Burkholderia</taxon>
        <taxon>pseudomallei group</taxon>
    </lineage>
</organism>
<dbReference type="AlphaFoldDB" id="A0AAW9D0U9"/>
<protein>
    <submittedName>
        <fullName evidence="2">Uncharacterized protein</fullName>
    </submittedName>
</protein>
<dbReference type="Proteomes" id="UP001272137">
    <property type="component" value="Unassembled WGS sequence"/>
</dbReference>
<evidence type="ECO:0000256" key="1">
    <source>
        <dbReference type="SAM" id="MobiDB-lite"/>
    </source>
</evidence>
<comment type="caution">
    <text evidence="2">The sequence shown here is derived from an EMBL/GenBank/DDBJ whole genome shotgun (WGS) entry which is preliminary data.</text>
</comment>
<sequence length="55" mass="5952">MLVATADPAPMPTNDTAGPHDIGRTMRTRAARLARRRLTPLDAGALSRIAAHYRV</sequence>
<reference evidence="2" key="1">
    <citation type="submission" date="2018-08" db="EMBL/GenBank/DDBJ databases">
        <title>Identification of Burkholderia cepacia strains that express a Burkholderia pseudomallei-like capsular polysaccharide.</title>
        <authorList>
            <person name="Burtnick M.N."/>
            <person name="Vongsouvath M."/>
            <person name="Newton P."/>
            <person name="Wuthiekanun V."/>
            <person name="Limmathurotsakul D."/>
            <person name="Brett P.J."/>
            <person name="Chantratita N."/>
            <person name="Dance D.A."/>
        </authorList>
    </citation>
    <scope>NUCLEOTIDE SEQUENCE</scope>
    <source>
        <strain evidence="2">SBXCC001</strain>
    </source>
</reference>
<dbReference type="EMBL" id="QXCT01000002">
    <property type="protein sequence ID" value="MDW9256475.1"/>
    <property type="molecule type" value="Genomic_DNA"/>
</dbReference>
<gene>
    <name evidence="2" type="ORF">C7S16_1278</name>
</gene>
<accession>A0AAW9D0U9</accession>
<feature type="region of interest" description="Disordered" evidence="1">
    <location>
        <begin position="1"/>
        <end position="23"/>
    </location>
</feature>
<evidence type="ECO:0000313" key="3">
    <source>
        <dbReference type="Proteomes" id="UP001272137"/>
    </source>
</evidence>
<evidence type="ECO:0000313" key="2">
    <source>
        <dbReference type="EMBL" id="MDW9256475.1"/>
    </source>
</evidence>
<name>A0AAW9D0U9_BURTH</name>